<name>A0ABR2GP27_9EUKA</name>
<keyword evidence="1" id="KW-0732">Signal</keyword>
<dbReference type="Pfam" id="PF11611">
    <property type="entry name" value="DUF4352"/>
    <property type="match status" value="1"/>
</dbReference>
<evidence type="ECO:0000256" key="2">
    <source>
        <dbReference type="SAM" id="MobiDB-lite"/>
    </source>
</evidence>
<evidence type="ECO:0000259" key="4">
    <source>
        <dbReference type="Pfam" id="PF11611"/>
    </source>
</evidence>
<keyword evidence="3" id="KW-0812">Transmembrane</keyword>
<dbReference type="InterPro" id="IPR029051">
    <property type="entry name" value="DUF4352"/>
</dbReference>
<dbReference type="InterPro" id="IPR029050">
    <property type="entry name" value="Immunoprotect_excell_Ig-like"/>
</dbReference>
<evidence type="ECO:0000256" key="3">
    <source>
        <dbReference type="SAM" id="Phobius"/>
    </source>
</evidence>
<keyword evidence="3" id="KW-0472">Membrane</keyword>
<feature type="transmembrane region" description="Helical" evidence="3">
    <location>
        <begin position="24"/>
        <end position="42"/>
    </location>
</feature>
<comment type="caution">
    <text evidence="5">The sequence shown here is derived from an EMBL/GenBank/DDBJ whole genome shotgun (WGS) entry which is preliminary data.</text>
</comment>
<sequence length="202" mass="23056">MPENNTTNENHIRQKIKKPIYKKWWFWIIVVIFSLIIMGSFGNNEPKKVAENSTTSSLSSNTTDSSSQSMEEQKEFKVGDVISFDDKELTVIAVKRNYNTGNQFSVPKSGKEFIKISVEIENKSKSEIYYNSYNFKLKDSNGSIKDLESETYSLDDSLDSGKLASNGKISGSMIFEVPKNDNNLTLIYEPSFWSSRRIEVKL</sequence>
<keyword evidence="6" id="KW-1185">Reference proteome</keyword>
<evidence type="ECO:0000313" key="6">
    <source>
        <dbReference type="Proteomes" id="UP001470230"/>
    </source>
</evidence>
<evidence type="ECO:0000313" key="5">
    <source>
        <dbReference type="EMBL" id="KAK8835317.1"/>
    </source>
</evidence>
<feature type="compositionally biased region" description="Low complexity" evidence="2">
    <location>
        <begin position="53"/>
        <end position="69"/>
    </location>
</feature>
<accession>A0ABR2GP27</accession>
<organism evidence="5 6">
    <name type="scientific">Tritrichomonas musculus</name>
    <dbReference type="NCBI Taxonomy" id="1915356"/>
    <lineage>
        <taxon>Eukaryota</taxon>
        <taxon>Metamonada</taxon>
        <taxon>Parabasalia</taxon>
        <taxon>Tritrichomonadida</taxon>
        <taxon>Tritrichomonadidae</taxon>
        <taxon>Tritrichomonas</taxon>
    </lineage>
</organism>
<feature type="domain" description="DUF4352" evidence="4">
    <location>
        <begin position="76"/>
        <end position="196"/>
    </location>
</feature>
<keyword evidence="3" id="KW-1133">Transmembrane helix</keyword>
<dbReference type="Proteomes" id="UP001470230">
    <property type="component" value="Unassembled WGS sequence"/>
</dbReference>
<proteinExistence type="predicted"/>
<protein>
    <recommendedName>
        <fullName evidence="4">DUF4352 domain-containing protein</fullName>
    </recommendedName>
</protein>
<feature type="region of interest" description="Disordered" evidence="2">
    <location>
        <begin position="48"/>
        <end position="71"/>
    </location>
</feature>
<evidence type="ECO:0000256" key="1">
    <source>
        <dbReference type="ARBA" id="ARBA00022729"/>
    </source>
</evidence>
<reference evidence="5 6" key="1">
    <citation type="submission" date="2024-04" db="EMBL/GenBank/DDBJ databases">
        <title>Tritrichomonas musculus Genome.</title>
        <authorList>
            <person name="Alves-Ferreira E."/>
            <person name="Grigg M."/>
            <person name="Lorenzi H."/>
            <person name="Galac M."/>
        </authorList>
    </citation>
    <scope>NUCLEOTIDE SEQUENCE [LARGE SCALE GENOMIC DNA]</scope>
    <source>
        <strain evidence="5 6">EAF2021</strain>
    </source>
</reference>
<gene>
    <name evidence="5" type="ORF">M9Y10_013522</name>
</gene>
<dbReference type="EMBL" id="JAPFFF010000184">
    <property type="protein sequence ID" value="KAK8835317.1"/>
    <property type="molecule type" value="Genomic_DNA"/>
</dbReference>
<dbReference type="Gene3D" id="2.60.40.1240">
    <property type="match status" value="1"/>
</dbReference>